<dbReference type="SMART" id="SM00240">
    <property type="entry name" value="FHA"/>
    <property type="match status" value="1"/>
</dbReference>
<dbReference type="Proteomes" id="UP000031599">
    <property type="component" value="Unassembled WGS sequence"/>
</dbReference>
<dbReference type="InterPro" id="IPR027417">
    <property type="entry name" value="P-loop_NTPase"/>
</dbReference>
<dbReference type="PROSITE" id="PS50006">
    <property type="entry name" value="FHA_DOMAIN"/>
    <property type="match status" value="1"/>
</dbReference>
<evidence type="ECO:0000259" key="3">
    <source>
        <dbReference type="PROSITE" id="PS50006"/>
    </source>
</evidence>
<protein>
    <submittedName>
        <fullName evidence="4">Type II/IV secretion system ATP hydrolase TadA/VirB11/CpaF, TadA subfamily protein</fullName>
    </submittedName>
</protein>
<keyword evidence="4" id="KW-0378">Hydrolase</keyword>
<dbReference type="Gene3D" id="3.30.450.380">
    <property type="match status" value="1"/>
</dbReference>
<dbReference type="InterPro" id="IPR000253">
    <property type="entry name" value="FHA_dom"/>
</dbReference>
<dbReference type="GO" id="GO:0016887">
    <property type="term" value="F:ATP hydrolysis activity"/>
    <property type="evidence" value="ECO:0007669"/>
    <property type="project" value="InterPro"/>
</dbReference>
<evidence type="ECO:0000313" key="4">
    <source>
        <dbReference type="EMBL" id="KIG11853.1"/>
    </source>
</evidence>
<dbReference type="PANTHER" id="PTHR30486">
    <property type="entry name" value="TWITCHING MOTILITY PROTEIN PILT"/>
    <property type="match status" value="1"/>
</dbReference>
<name>A0A0C1ZLY4_9BACT</name>
<dbReference type="Gene3D" id="3.40.50.300">
    <property type="entry name" value="P-loop containing nucleotide triphosphate hydrolases"/>
    <property type="match status" value="1"/>
</dbReference>
<dbReference type="AlphaFoldDB" id="A0A0C1ZLY4"/>
<dbReference type="Gene3D" id="2.60.200.20">
    <property type="match status" value="1"/>
</dbReference>
<gene>
    <name evidence="4" type="ORF">DB30_02405</name>
</gene>
<comment type="caution">
    <text evidence="4">The sequence shown here is derived from an EMBL/GenBank/DDBJ whole genome shotgun (WGS) entry which is preliminary data.</text>
</comment>
<dbReference type="RefSeq" id="WP_052558973.1">
    <property type="nucleotide sequence ID" value="NZ_JMCC02000173.1"/>
</dbReference>
<dbReference type="CDD" id="cd00060">
    <property type="entry name" value="FHA"/>
    <property type="match status" value="1"/>
</dbReference>
<dbReference type="Pfam" id="PF00498">
    <property type="entry name" value="FHA"/>
    <property type="match status" value="1"/>
</dbReference>
<dbReference type="InterPro" id="IPR008984">
    <property type="entry name" value="SMAD_FHA_dom_sf"/>
</dbReference>
<evidence type="ECO:0000256" key="2">
    <source>
        <dbReference type="SAM" id="MobiDB-lite"/>
    </source>
</evidence>
<dbReference type="PANTHER" id="PTHR30486:SF6">
    <property type="entry name" value="TYPE IV PILUS RETRACTATION ATPASE PILT"/>
    <property type="match status" value="1"/>
</dbReference>
<accession>A0A0C1ZLY4</accession>
<dbReference type="EMBL" id="JMCC02000173">
    <property type="protein sequence ID" value="KIG11853.1"/>
    <property type="molecule type" value="Genomic_DNA"/>
</dbReference>
<evidence type="ECO:0000256" key="1">
    <source>
        <dbReference type="ARBA" id="ARBA00006611"/>
    </source>
</evidence>
<feature type="region of interest" description="Disordered" evidence="2">
    <location>
        <begin position="113"/>
        <end position="144"/>
    </location>
</feature>
<feature type="domain" description="FHA" evidence="3">
    <location>
        <begin position="23"/>
        <end position="72"/>
    </location>
</feature>
<reference evidence="4 5" key="1">
    <citation type="submission" date="2014-12" db="EMBL/GenBank/DDBJ databases">
        <title>Genome assembly of Enhygromyxa salina DSM 15201.</title>
        <authorList>
            <person name="Sharma G."/>
            <person name="Subramanian S."/>
        </authorList>
    </citation>
    <scope>NUCLEOTIDE SEQUENCE [LARGE SCALE GENOMIC DNA]</scope>
    <source>
        <strain evidence="4 5">DSM 15201</strain>
    </source>
</reference>
<evidence type="ECO:0000313" key="5">
    <source>
        <dbReference type="Proteomes" id="UP000031599"/>
    </source>
</evidence>
<dbReference type="InterPro" id="IPR050921">
    <property type="entry name" value="T4SS_GSP_E_ATPase"/>
</dbReference>
<proteinExistence type="inferred from homology"/>
<organism evidence="4 5">
    <name type="scientific">Enhygromyxa salina</name>
    <dbReference type="NCBI Taxonomy" id="215803"/>
    <lineage>
        <taxon>Bacteria</taxon>
        <taxon>Pseudomonadati</taxon>
        <taxon>Myxococcota</taxon>
        <taxon>Polyangia</taxon>
        <taxon>Nannocystales</taxon>
        <taxon>Nannocystaceae</taxon>
        <taxon>Enhygromyxa</taxon>
    </lineage>
</organism>
<sequence length="583" mass="63548">MLTVVVHEKGGKTQRFPFEGDQFCVGREEDNELLLDRANVSKYHLRFRRVQGGVEVLDLESTNGTYVNGRRLATPRKVRRSDRIYVGDFILMLDGDDQSIAPRERAELPVAGADGKPRRTAVGIPPAEAERGEPLPGAEEEEDETVFTSARRVSAPGVESAYLDKIASRVIQTALINIRDLDPLHAASVHETDRNKALALIDSMIADMRRNAEIEAEVELEPLKGRIARELLELGPLTELMQDDGVVEIQVVGGGSIRVVREGTNKATRAELVERRFSGDRALALACRRLARQWGFLVEGQQILEGKVSDGFYMYALLPPTQVNAPVLNLRRTRTDANNLSALVQEGVLSEDMREVLRAAIRGARRLLISASGGVNLDRFMHALSGEVPDDMRVVCISDTGRLGANKRSWIQVRRISDPGDTVHLSDSLGILLRGGVDLLVSQRCRHEDAASVIDAISGATAGAVVSVWGIDSAHALSRLAALSTVASGAIQALTVALARSVDLLVRVSVGANNEAMQIIELVEPRVKEGNQIVHMPIFRAMKGQDGATEFRPTGTVPAFISEVAERGINLPMSVFKPDKKNA</sequence>
<dbReference type="SUPFAM" id="SSF49879">
    <property type="entry name" value="SMAD/FHA domain"/>
    <property type="match status" value="1"/>
</dbReference>
<comment type="similarity">
    <text evidence="1">Belongs to the GSP E family.</text>
</comment>